<dbReference type="PANTHER" id="PTHR43031">
    <property type="entry name" value="FAD-DEPENDENT OXIDOREDUCTASE"/>
    <property type="match status" value="1"/>
</dbReference>
<comment type="caution">
    <text evidence="2">The sequence shown here is derived from an EMBL/GenBank/DDBJ whole genome shotgun (WGS) entry which is preliminary data.</text>
</comment>
<name>A0A1B9B9U3_9BACI</name>
<dbReference type="InterPro" id="IPR050229">
    <property type="entry name" value="GlpE_sulfurtransferase"/>
</dbReference>
<reference evidence="3" key="1">
    <citation type="submission" date="2016-05" db="EMBL/GenBank/DDBJ databases">
        <authorList>
            <person name="Liu B."/>
            <person name="Wang J."/>
            <person name="Zhu Y."/>
            <person name="Liu G."/>
            <person name="Chen Q."/>
            <person name="Chen Z."/>
            <person name="Lan J."/>
            <person name="Che J."/>
            <person name="Ge C."/>
            <person name="Shi H."/>
            <person name="Pan Z."/>
            <person name="Liu X."/>
        </authorList>
    </citation>
    <scope>NUCLEOTIDE SEQUENCE [LARGE SCALE GENOMIC DNA]</scope>
    <source>
        <strain evidence="3">FJAT-27215</strain>
    </source>
</reference>
<dbReference type="PANTHER" id="PTHR43031:SF17">
    <property type="entry name" value="SULFURTRANSFERASE YTWF-RELATED"/>
    <property type="match status" value="1"/>
</dbReference>
<accession>A0A1B9B9U3</accession>
<dbReference type="SUPFAM" id="SSF52821">
    <property type="entry name" value="Rhodanese/Cell cycle control phosphatase"/>
    <property type="match status" value="1"/>
</dbReference>
<dbReference type="GO" id="GO:0016740">
    <property type="term" value="F:transferase activity"/>
    <property type="evidence" value="ECO:0007669"/>
    <property type="project" value="UniProtKB-KW"/>
</dbReference>
<sequence>MFFEILPNEAAQLLEEDKHVSILDIREAGEVAAGKIPGAQHIPLGQVLTRTEELDPNKEYIVVCRSGNRSSLACEWLSEKGFNVKNMAGGISNWTGPIE</sequence>
<protein>
    <submittedName>
        <fullName evidence="2">Sulfurtransferase</fullName>
    </submittedName>
</protein>
<feature type="domain" description="Rhodanese" evidence="1">
    <location>
        <begin position="16"/>
        <end position="96"/>
    </location>
</feature>
<dbReference type="SMART" id="SM00450">
    <property type="entry name" value="RHOD"/>
    <property type="match status" value="1"/>
</dbReference>
<evidence type="ECO:0000313" key="3">
    <source>
        <dbReference type="Proteomes" id="UP000092578"/>
    </source>
</evidence>
<dbReference type="Proteomes" id="UP000092578">
    <property type="component" value="Unassembled WGS sequence"/>
</dbReference>
<organism evidence="2 3">
    <name type="scientific">Pseudobacillus wudalianchiensis</name>
    <dbReference type="NCBI Taxonomy" id="1743143"/>
    <lineage>
        <taxon>Bacteria</taxon>
        <taxon>Bacillati</taxon>
        <taxon>Bacillota</taxon>
        <taxon>Bacilli</taxon>
        <taxon>Bacillales</taxon>
        <taxon>Bacillaceae</taxon>
        <taxon>Pseudobacillus</taxon>
    </lineage>
</organism>
<dbReference type="Gene3D" id="3.40.250.10">
    <property type="entry name" value="Rhodanese-like domain"/>
    <property type="match status" value="1"/>
</dbReference>
<dbReference type="CDD" id="cd00158">
    <property type="entry name" value="RHOD"/>
    <property type="match status" value="1"/>
</dbReference>
<dbReference type="EMBL" id="MAYT01000001">
    <property type="protein sequence ID" value="OCA92854.1"/>
    <property type="molecule type" value="Genomic_DNA"/>
</dbReference>
<keyword evidence="2" id="KW-0808">Transferase</keyword>
<dbReference type="InterPro" id="IPR036873">
    <property type="entry name" value="Rhodanese-like_dom_sf"/>
</dbReference>
<dbReference type="Pfam" id="PF00581">
    <property type="entry name" value="Rhodanese"/>
    <property type="match status" value="1"/>
</dbReference>
<dbReference type="RefSeq" id="WP_065409308.1">
    <property type="nucleotide sequence ID" value="NZ_MAYT01000001.1"/>
</dbReference>
<keyword evidence="3" id="KW-1185">Reference proteome</keyword>
<dbReference type="AlphaFoldDB" id="A0A1B9B9U3"/>
<dbReference type="PROSITE" id="PS50206">
    <property type="entry name" value="RHODANESE_3"/>
    <property type="match status" value="1"/>
</dbReference>
<evidence type="ECO:0000259" key="1">
    <source>
        <dbReference type="PROSITE" id="PS50206"/>
    </source>
</evidence>
<evidence type="ECO:0000313" key="2">
    <source>
        <dbReference type="EMBL" id="OCA92854.1"/>
    </source>
</evidence>
<dbReference type="InterPro" id="IPR001763">
    <property type="entry name" value="Rhodanese-like_dom"/>
</dbReference>
<gene>
    <name evidence="2" type="ORF">A8F95_03985</name>
</gene>
<proteinExistence type="predicted"/>